<keyword evidence="1" id="KW-0902">Two-component regulatory system</keyword>
<dbReference type="KEGG" id="tso:IZ6_20120"/>
<evidence type="ECO:0000256" key="1">
    <source>
        <dbReference type="ARBA" id="ARBA00023012"/>
    </source>
</evidence>
<sequence length="187" mass="20506">MPPKKEKKPETIVHKDHSVIIPPTTLRDRAMSIGGNGSKDGFDTSALEKAEEALAALAEDFSSWMHEETNKLEAARESFHKAPQAEDNQQILYRASHDIRGQGRTFGYPLAGEIADGLCDLLDGAEDINAQVIELVDAHIDAIRAVVRDDVRDGSDKVARSVVAELRSAREAIIGVDRFVKITADVY</sequence>
<proteinExistence type="predicted"/>
<dbReference type="RefSeq" id="WP_222874937.1">
    <property type="nucleotide sequence ID" value="NZ_AP023361.1"/>
</dbReference>
<feature type="modified residue" description="Phosphohistidine" evidence="2">
    <location>
        <position position="97"/>
    </location>
</feature>
<evidence type="ECO:0000256" key="2">
    <source>
        <dbReference type="PROSITE-ProRule" id="PRU00110"/>
    </source>
</evidence>
<reference evidence="4 5" key="1">
    <citation type="submission" date="2020-08" db="EMBL/GenBank/DDBJ databases">
        <title>Genome sequence of Rhizobiales bacterium strain IZ6.</title>
        <authorList>
            <person name="Nakai R."/>
            <person name="Naganuma T."/>
        </authorList>
    </citation>
    <scope>NUCLEOTIDE SEQUENCE [LARGE SCALE GENOMIC DNA]</scope>
    <source>
        <strain evidence="4 5">IZ6</strain>
    </source>
</reference>
<name>A0A6S6QTK5_9HYPH</name>
<keyword evidence="5" id="KW-1185">Reference proteome</keyword>
<dbReference type="InterPro" id="IPR036641">
    <property type="entry name" value="HPT_dom_sf"/>
</dbReference>
<gene>
    <name evidence="4" type="ORF">IZ6_20120</name>
</gene>
<evidence type="ECO:0000259" key="3">
    <source>
        <dbReference type="PROSITE" id="PS50894"/>
    </source>
</evidence>
<dbReference type="SUPFAM" id="SSF47226">
    <property type="entry name" value="Histidine-containing phosphotransfer domain, HPT domain"/>
    <property type="match status" value="1"/>
</dbReference>
<evidence type="ECO:0000313" key="4">
    <source>
        <dbReference type="EMBL" id="BCJ91277.1"/>
    </source>
</evidence>
<evidence type="ECO:0000313" key="5">
    <source>
        <dbReference type="Proteomes" id="UP000515317"/>
    </source>
</evidence>
<dbReference type="InterPro" id="IPR008207">
    <property type="entry name" value="Sig_transdc_His_kin_Hpt_dom"/>
</dbReference>
<keyword evidence="2" id="KW-0597">Phosphoprotein</keyword>
<dbReference type="AlphaFoldDB" id="A0A6S6QTK5"/>
<dbReference type="GO" id="GO:0004672">
    <property type="term" value="F:protein kinase activity"/>
    <property type="evidence" value="ECO:0007669"/>
    <property type="project" value="UniProtKB-ARBA"/>
</dbReference>
<dbReference type="EMBL" id="AP023361">
    <property type="protein sequence ID" value="BCJ91277.1"/>
    <property type="molecule type" value="Genomic_DNA"/>
</dbReference>
<dbReference type="GO" id="GO:0000160">
    <property type="term" value="P:phosphorelay signal transduction system"/>
    <property type="evidence" value="ECO:0007669"/>
    <property type="project" value="UniProtKB-KW"/>
</dbReference>
<dbReference type="PROSITE" id="PS50894">
    <property type="entry name" value="HPT"/>
    <property type="match status" value="1"/>
</dbReference>
<dbReference type="Proteomes" id="UP000515317">
    <property type="component" value="Chromosome"/>
</dbReference>
<organism evidence="4 5">
    <name type="scientific">Terrihabitans soli</name>
    <dbReference type="NCBI Taxonomy" id="708113"/>
    <lineage>
        <taxon>Bacteria</taxon>
        <taxon>Pseudomonadati</taxon>
        <taxon>Pseudomonadota</taxon>
        <taxon>Alphaproteobacteria</taxon>
        <taxon>Hyphomicrobiales</taxon>
        <taxon>Terrihabitans</taxon>
    </lineage>
</organism>
<accession>A0A6S6QTK5</accession>
<feature type="domain" description="HPt" evidence="3">
    <location>
        <begin position="57"/>
        <end position="150"/>
    </location>
</feature>
<protein>
    <recommendedName>
        <fullName evidence="3">HPt domain-containing protein</fullName>
    </recommendedName>
</protein>
<dbReference type="Gene3D" id="1.20.120.160">
    <property type="entry name" value="HPT domain"/>
    <property type="match status" value="1"/>
</dbReference>
<dbReference type="Pfam" id="PF01627">
    <property type="entry name" value="Hpt"/>
    <property type="match status" value="1"/>
</dbReference>